<feature type="signal peptide" evidence="2">
    <location>
        <begin position="1"/>
        <end position="23"/>
    </location>
</feature>
<reference evidence="3" key="1">
    <citation type="submission" date="2022-09" db="EMBL/GenBank/DDBJ databases">
        <title>Tahibacter sp. nov., isolated from a fresh water.</title>
        <authorList>
            <person name="Baek J.H."/>
            <person name="Lee J.K."/>
            <person name="Kim J.M."/>
            <person name="Jeon C.O."/>
        </authorList>
    </citation>
    <scope>NUCLEOTIDE SEQUENCE</scope>
    <source>
        <strain evidence="3">W38</strain>
    </source>
</reference>
<dbReference type="Proteomes" id="UP001064632">
    <property type="component" value="Chromosome"/>
</dbReference>
<keyword evidence="2" id="KW-0732">Signal</keyword>
<evidence type="ECO:0000313" key="4">
    <source>
        <dbReference type="Proteomes" id="UP001064632"/>
    </source>
</evidence>
<gene>
    <name evidence="3" type="ORF">N4264_17075</name>
</gene>
<protein>
    <submittedName>
        <fullName evidence="3">CopL family metal-binding regulatory protein</fullName>
    </submittedName>
</protein>
<organism evidence="3 4">
    <name type="scientific">Tahibacter amnicola</name>
    <dbReference type="NCBI Taxonomy" id="2976241"/>
    <lineage>
        <taxon>Bacteria</taxon>
        <taxon>Pseudomonadati</taxon>
        <taxon>Pseudomonadota</taxon>
        <taxon>Gammaproteobacteria</taxon>
        <taxon>Lysobacterales</taxon>
        <taxon>Rhodanobacteraceae</taxon>
        <taxon>Tahibacter</taxon>
    </lineage>
</organism>
<accession>A0ABY6B8Q6</accession>
<evidence type="ECO:0000256" key="1">
    <source>
        <dbReference type="SAM" id="MobiDB-lite"/>
    </source>
</evidence>
<dbReference type="InterPro" id="IPR048034">
    <property type="entry name" value="CopL-like"/>
</dbReference>
<feature type="region of interest" description="Disordered" evidence="1">
    <location>
        <begin position="109"/>
        <end position="130"/>
    </location>
</feature>
<name>A0ABY6B8Q6_9GAMM</name>
<sequence length="130" mass="13473">MLRVAVKILLALLLVLNGVPAAAAGHGTGAHRTTAPTAHCQPADDVAEAASLHHDAMNHATHHPSTTAGDTKDHSCCAKGQCACDGLLWPGLPSLADLDLRLEPAHAAPIHGAPQRDDLRRPVPLRPPIG</sequence>
<feature type="chain" id="PRO_5045700813" evidence="2">
    <location>
        <begin position="24"/>
        <end position="130"/>
    </location>
</feature>
<evidence type="ECO:0000256" key="2">
    <source>
        <dbReference type="SAM" id="SignalP"/>
    </source>
</evidence>
<dbReference type="NCBIfam" id="NF033807">
    <property type="entry name" value="CopL_fam"/>
    <property type="match status" value="1"/>
</dbReference>
<keyword evidence="4" id="KW-1185">Reference proteome</keyword>
<dbReference type="RefSeq" id="WP_261693437.1">
    <property type="nucleotide sequence ID" value="NZ_CP104694.1"/>
</dbReference>
<proteinExistence type="predicted"/>
<evidence type="ECO:0000313" key="3">
    <source>
        <dbReference type="EMBL" id="UXI66453.1"/>
    </source>
</evidence>
<dbReference type="EMBL" id="CP104694">
    <property type="protein sequence ID" value="UXI66453.1"/>
    <property type="molecule type" value="Genomic_DNA"/>
</dbReference>